<accession>A0A931H239</accession>
<reference evidence="11" key="1">
    <citation type="submission" date="2020-11" db="EMBL/GenBank/DDBJ databases">
        <title>Bacterial whole genome sequence for Caenimonas sp. DR4.4.</title>
        <authorList>
            <person name="Le V."/>
            <person name="Ko S.-R."/>
            <person name="Ahn C.-Y."/>
            <person name="Oh H.-M."/>
        </authorList>
    </citation>
    <scope>NUCLEOTIDE SEQUENCE</scope>
    <source>
        <strain evidence="11">DR4.4</strain>
    </source>
</reference>
<organism evidence="11 12">
    <name type="scientific">Caenimonas aquaedulcis</name>
    <dbReference type="NCBI Taxonomy" id="2793270"/>
    <lineage>
        <taxon>Bacteria</taxon>
        <taxon>Pseudomonadati</taxon>
        <taxon>Pseudomonadota</taxon>
        <taxon>Betaproteobacteria</taxon>
        <taxon>Burkholderiales</taxon>
        <taxon>Comamonadaceae</taxon>
        <taxon>Caenimonas</taxon>
    </lineage>
</organism>
<dbReference type="AlphaFoldDB" id="A0A931H239"/>
<dbReference type="EC" id="2.7.13.3" evidence="2"/>
<feature type="transmembrane region" description="Helical" evidence="9">
    <location>
        <begin position="29"/>
        <end position="51"/>
    </location>
</feature>
<evidence type="ECO:0000256" key="4">
    <source>
        <dbReference type="ARBA" id="ARBA00022679"/>
    </source>
</evidence>
<evidence type="ECO:0000256" key="2">
    <source>
        <dbReference type="ARBA" id="ARBA00012438"/>
    </source>
</evidence>
<dbReference type="InterPro" id="IPR031621">
    <property type="entry name" value="HisKA_7TM"/>
</dbReference>
<feature type="transmembrane region" description="Helical" evidence="9">
    <location>
        <begin position="57"/>
        <end position="81"/>
    </location>
</feature>
<evidence type="ECO:0000313" key="11">
    <source>
        <dbReference type="EMBL" id="MBG9387157.1"/>
    </source>
</evidence>
<dbReference type="SMART" id="SM00388">
    <property type="entry name" value="HisKA"/>
    <property type="match status" value="1"/>
</dbReference>
<dbReference type="PANTHER" id="PTHR42878">
    <property type="entry name" value="TWO-COMPONENT HISTIDINE KINASE"/>
    <property type="match status" value="1"/>
</dbReference>
<evidence type="ECO:0000259" key="10">
    <source>
        <dbReference type="PROSITE" id="PS50109"/>
    </source>
</evidence>
<name>A0A931H239_9BURK</name>
<dbReference type="RefSeq" id="WP_196985100.1">
    <property type="nucleotide sequence ID" value="NZ_JADWYS010000001.1"/>
</dbReference>
<dbReference type="Gene3D" id="3.30.565.10">
    <property type="entry name" value="Histidine kinase-like ATPase, C-terminal domain"/>
    <property type="match status" value="1"/>
</dbReference>
<dbReference type="InterPro" id="IPR003594">
    <property type="entry name" value="HATPase_dom"/>
</dbReference>
<evidence type="ECO:0000256" key="9">
    <source>
        <dbReference type="SAM" id="Phobius"/>
    </source>
</evidence>
<keyword evidence="8" id="KW-0902">Two-component regulatory system</keyword>
<evidence type="ECO:0000256" key="6">
    <source>
        <dbReference type="ARBA" id="ARBA00022777"/>
    </source>
</evidence>
<dbReference type="GO" id="GO:0030295">
    <property type="term" value="F:protein kinase activator activity"/>
    <property type="evidence" value="ECO:0007669"/>
    <property type="project" value="TreeGrafter"/>
</dbReference>
<sequence length="472" mass="51634">MYSVLPAVVSALFLGYGLYVVAEKGFSRVSTSFFILCVTTFFWQGVWAVLFQVQDPAIARILVKTGYLLIIFLPTSLYWFLAEISERPGERKWVTASYAVAAVLGVFDVTTDLFVDGWYHYFFGYYPKAGVLHPLHVLQTVIVVNRGLYITFLQQKSAQPGRRVQLRMCIASLFVYFVAAVDYLCNYGLEFYPPGVVFIAISLGLIAVAVTRYELMSPIAVAATVAHEMRTPLASIRMQADALTQYLPDLHKGYELAVAHGLCEPAFHPSASKRLADLSHGIRHQVDRSNTVIDMMLASARMEQIDPSDFASHSASACVAEAIETYPFGKGERDRVSVSVAGDFDFHGSNSLMVYVLFNLLKNSLYALKAAGKGDISIAVTSSAGRNAVVFTDTGSGIPAATVPRIFDAFFTTKKSAGAGIGLAFCRRVVQSFGGQMRCESREGEWTRFTLEFPLAGSTAAARGQRAQVPAA</sequence>
<dbReference type="GO" id="GO:0005524">
    <property type="term" value="F:ATP binding"/>
    <property type="evidence" value="ECO:0007669"/>
    <property type="project" value="UniProtKB-KW"/>
</dbReference>
<dbReference type="Gene3D" id="1.10.287.130">
    <property type="match status" value="1"/>
</dbReference>
<dbReference type="EMBL" id="JADWYS010000001">
    <property type="protein sequence ID" value="MBG9387157.1"/>
    <property type="molecule type" value="Genomic_DNA"/>
</dbReference>
<dbReference type="InterPro" id="IPR036890">
    <property type="entry name" value="HATPase_C_sf"/>
</dbReference>
<keyword evidence="9" id="KW-0472">Membrane</keyword>
<feature type="transmembrane region" description="Helical" evidence="9">
    <location>
        <begin position="135"/>
        <end position="152"/>
    </location>
</feature>
<keyword evidence="12" id="KW-1185">Reference proteome</keyword>
<dbReference type="Pfam" id="PF00512">
    <property type="entry name" value="HisKA"/>
    <property type="match status" value="1"/>
</dbReference>
<evidence type="ECO:0000256" key="3">
    <source>
        <dbReference type="ARBA" id="ARBA00022553"/>
    </source>
</evidence>
<dbReference type="CDD" id="cd00082">
    <property type="entry name" value="HisKA"/>
    <property type="match status" value="1"/>
</dbReference>
<feature type="transmembrane region" description="Helical" evidence="9">
    <location>
        <begin position="6"/>
        <end position="22"/>
    </location>
</feature>
<dbReference type="PANTHER" id="PTHR42878:SF7">
    <property type="entry name" value="SENSOR HISTIDINE KINASE GLRK"/>
    <property type="match status" value="1"/>
</dbReference>
<dbReference type="InterPro" id="IPR036097">
    <property type="entry name" value="HisK_dim/P_sf"/>
</dbReference>
<keyword evidence="3" id="KW-0597">Phosphoprotein</keyword>
<evidence type="ECO:0000313" key="12">
    <source>
        <dbReference type="Proteomes" id="UP000651050"/>
    </source>
</evidence>
<dbReference type="InterPro" id="IPR004358">
    <property type="entry name" value="Sig_transdc_His_kin-like_C"/>
</dbReference>
<dbReference type="InterPro" id="IPR050351">
    <property type="entry name" value="BphY/WalK/GraS-like"/>
</dbReference>
<dbReference type="GO" id="GO:0007234">
    <property type="term" value="P:osmosensory signaling via phosphorelay pathway"/>
    <property type="evidence" value="ECO:0007669"/>
    <property type="project" value="TreeGrafter"/>
</dbReference>
<comment type="caution">
    <text evidence="11">The sequence shown here is derived from an EMBL/GenBank/DDBJ whole genome shotgun (WGS) entry which is preliminary data.</text>
</comment>
<keyword evidence="5" id="KW-0547">Nucleotide-binding</keyword>
<dbReference type="SUPFAM" id="SSF55874">
    <property type="entry name" value="ATPase domain of HSP90 chaperone/DNA topoisomerase II/histidine kinase"/>
    <property type="match status" value="1"/>
</dbReference>
<proteinExistence type="predicted"/>
<keyword evidence="4" id="KW-0808">Transferase</keyword>
<feature type="transmembrane region" description="Helical" evidence="9">
    <location>
        <begin position="191"/>
        <end position="210"/>
    </location>
</feature>
<dbReference type="Proteomes" id="UP000651050">
    <property type="component" value="Unassembled WGS sequence"/>
</dbReference>
<dbReference type="PRINTS" id="PR00344">
    <property type="entry name" value="BCTRLSENSOR"/>
</dbReference>
<dbReference type="GO" id="GO:0000155">
    <property type="term" value="F:phosphorelay sensor kinase activity"/>
    <property type="evidence" value="ECO:0007669"/>
    <property type="project" value="InterPro"/>
</dbReference>
<keyword evidence="9" id="KW-1133">Transmembrane helix</keyword>
<keyword evidence="6" id="KW-0418">Kinase</keyword>
<feature type="transmembrane region" description="Helical" evidence="9">
    <location>
        <begin position="93"/>
        <end position="115"/>
    </location>
</feature>
<dbReference type="PROSITE" id="PS50109">
    <property type="entry name" value="HIS_KIN"/>
    <property type="match status" value="1"/>
</dbReference>
<comment type="catalytic activity">
    <reaction evidence="1">
        <text>ATP + protein L-histidine = ADP + protein N-phospho-L-histidine.</text>
        <dbReference type="EC" id="2.7.13.3"/>
    </reaction>
</comment>
<dbReference type="InterPro" id="IPR005467">
    <property type="entry name" value="His_kinase_dom"/>
</dbReference>
<gene>
    <name evidence="11" type="ORF">I5803_03935</name>
</gene>
<dbReference type="Pfam" id="PF16927">
    <property type="entry name" value="HisKA_7TM"/>
    <property type="match status" value="1"/>
</dbReference>
<evidence type="ECO:0000256" key="1">
    <source>
        <dbReference type="ARBA" id="ARBA00000085"/>
    </source>
</evidence>
<dbReference type="GO" id="GO:0000156">
    <property type="term" value="F:phosphorelay response regulator activity"/>
    <property type="evidence" value="ECO:0007669"/>
    <property type="project" value="TreeGrafter"/>
</dbReference>
<feature type="domain" description="Histidine kinase" evidence="10">
    <location>
        <begin position="224"/>
        <end position="457"/>
    </location>
</feature>
<feature type="transmembrane region" description="Helical" evidence="9">
    <location>
        <begin position="164"/>
        <end position="185"/>
    </location>
</feature>
<keyword evidence="7" id="KW-0067">ATP-binding</keyword>
<dbReference type="SMART" id="SM00387">
    <property type="entry name" value="HATPase_c"/>
    <property type="match status" value="1"/>
</dbReference>
<evidence type="ECO:0000256" key="8">
    <source>
        <dbReference type="ARBA" id="ARBA00023012"/>
    </source>
</evidence>
<dbReference type="SUPFAM" id="SSF47384">
    <property type="entry name" value="Homodimeric domain of signal transducing histidine kinase"/>
    <property type="match status" value="1"/>
</dbReference>
<keyword evidence="9" id="KW-0812">Transmembrane</keyword>
<protein>
    <recommendedName>
        <fullName evidence="2">histidine kinase</fullName>
        <ecNumber evidence="2">2.7.13.3</ecNumber>
    </recommendedName>
</protein>
<evidence type="ECO:0000256" key="5">
    <source>
        <dbReference type="ARBA" id="ARBA00022741"/>
    </source>
</evidence>
<dbReference type="InterPro" id="IPR003661">
    <property type="entry name" value="HisK_dim/P_dom"/>
</dbReference>
<dbReference type="Pfam" id="PF02518">
    <property type="entry name" value="HATPase_c"/>
    <property type="match status" value="1"/>
</dbReference>
<evidence type="ECO:0000256" key="7">
    <source>
        <dbReference type="ARBA" id="ARBA00022840"/>
    </source>
</evidence>